<dbReference type="PANTHER" id="PTHR23026:SF90">
    <property type="entry name" value="IODOTYROSINE DEIODINASE 1"/>
    <property type="match status" value="1"/>
</dbReference>
<reference evidence="5" key="1">
    <citation type="thesis" date="2015" institute="Rutgers" country="The State University of New Jersey, 14 College Farm Rd., New Brunswick, NJ, USA">
        <title>Ammonia toxicity in bacteria and its implications for treatment of and resource recovery from highly nitrogenous organic wastes.</title>
        <authorList>
            <person name="Luther A.K."/>
        </authorList>
    </citation>
    <scope>NUCLEOTIDE SEQUENCE</scope>
    <source>
        <strain evidence="5">RT-10B</strain>
    </source>
</reference>
<dbReference type="OrthoDB" id="9812105at2"/>
<keyword evidence="2" id="KW-0288">FMN</keyword>
<dbReference type="GO" id="GO:0016491">
    <property type="term" value="F:oxidoreductase activity"/>
    <property type="evidence" value="ECO:0007669"/>
    <property type="project" value="UniProtKB-KW"/>
</dbReference>
<dbReference type="RefSeq" id="WP_106775967.1">
    <property type="nucleotide sequence ID" value="NZ_JYGE01000001.1"/>
</dbReference>
<keyword evidence="6" id="KW-1185">Reference proteome</keyword>
<keyword evidence="1" id="KW-0285">Flavoprotein</keyword>
<dbReference type="InterPro" id="IPR029479">
    <property type="entry name" value="Nitroreductase"/>
</dbReference>
<dbReference type="PANTHER" id="PTHR23026">
    <property type="entry name" value="NADPH NITROREDUCTASE"/>
    <property type="match status" value="1"/>
</dbReference>
<dbReference type="EMBL" id="JYGE01000001">
    <property type="protein sequence ID" value="PSJ32348.1"/>
    <property type="molecule type" value="Genomic_DNA"/>
</dbReference>
<dbReference type="InterPro" id="IPR000415">
    <property type="entry name" value="Nitroreductase-like"/>
</dbReference>
<sequence>MEVLDCIQGRRSVRKFSDKKLEYNTIVDLIKIGTYAPTAQMREPWGFVVIQDKEELKRLSDIAKLDILERIDELPQFKAYEKFFSDPEFNIFYGAENILIVYGDTTTRWYKEDCSALAENIILAAFSQNIGTCWIGFAKDLFDSKQFKDTYNIEEKYESVAVLIMGYMTYVPNPPKRREPIIFSRGK</sequence>
<comment type="caution">
    <text evidence="5">The sequence shown here is derived from an EMBL/GenBank/DDBJ whole genome shotgun (WGS) entry which is preliminary data.</text>
</comment>
<proteinExistence type="predicted"/>
<dbReference type="AlphaFoldDB" id="A0A2P7Q304"/>
<evidence type="ECO:0000313" key="6">
    <source>
        <dbReference type="Proteomes" id="UP000241434"/>
    </source>
</evidence>
<evidence type="ECO:0000313" key="5">
    <source>
        <dbReference type="EMBL" id="PSJ32348.1"/>
    </source>
</evidence>
<organism evidence="5 6">
    <name type="scientific">Peptostreptococcus russellii</name>
    <dbReference type="NCBI Taxonomy" id="215200"/>
    <lineage>
        <taxon>Bacteria</taxon>
        <taxon>Bacillati</taxon>
        <taxon>Bacillota</taxon>
        <taxon>Clostridia</taxon>
        <taxon>Peptostreptococcales</taxon>
        <taxon>Peptostreptococcaceae</taxon>
        <taxon>Peptostreptococcus</taxon>
    </lineage>
</organism>
<evidence type="ECO:0000256" key="1">
    <source>
        <dbReference type="ARBA" id="ARBA00022630"/>
    </source>
</evidence>
<evidence type="ECO:0000259" key="4">
    <source>
        <dbReference type="Pfam" id="PF00881"/>
    </source>
</evidence>
<feature type="domain" description="Nitroreductase" evidence="4">
    <location>
        <begin position="7"/>
        <end position="167"/>
    </location>
</feature>
<dbReference type="Proteomes" id="UP000241434">
    <property type="component" value="Unassembled WGS sequence"/>
</dbReference>
<accession>A0A2P7Q304</accession>
<dbReference type="Gene3D" id="3.40.109.10">
    <property type="entry name" value="NADH Oxidase"/>
    <property type="match status" value="1"/>
</dbReference>
<name>A0A2P7Q304_9FIRM</name>
<dbReference type="Pfam" id="PF00881">
    <property type="entry name" value="Nitroreductase"/>
    <property type="match status" value="1"/>
</dbReference>
<dbReference type="InterPro" id="IPR050627">
    <property type="entry name" value="Nitroreductase/BluB"/>
</dbReference>
<evidence type="ECO:0000256" key="2">
    <source>
        <dbReference type="ARBA" id="ARBA00022643"/>
    </source>
</evidence>
<dbReference type="SUPFAM" id="SSF55469">
    <property type="entry name" value="FMN-dependent nitroreductase-like"/>
    <property type="match status" value="1"/>
</dbReference>
<evidence type="ECO:0000256" key="3">
    <source>
        <dbReference type="ARBA" id="ARBA00023002"/>
    </source>
</evidence>
<protein>
    <submittedName>
        <fullName evidence="5">Nitroreductase</fullName>
    </submittedName>
</protein>
<gene>
    <name evidence="5" type="ORF">UF10_00875</name>
</gene>
<keyword evidence="3" id="KW-0560">Oxidoreductase</keyword>